<evidence type="ECO:0000313" key="2">
    <source>
        <dbReference type="EMBL" id="MBW0588367.1"/>
    </source>
</evidence>
<dbReference type="AlphaFoldDB" id="A0A9Q3QA47"/>
<sequence>MFPCNHFPIQPSGISQAHANAICILLRIPSYPSPLERHRKLWPIMGWREVINATSCNAPACATCAHNCLTQLASCWSLFNDVRRHAAVQLLLVFILWPPGSTDLGTVKVTSSLEPRPRFATQASPKSNTKHHANSNLRGTVGLKDSDEKKLLFSKLHIYLLVGSHTGSTRFLPSESFLEMSISDKAPLTELALQSSENTIKPQIPAAQNAANIP</sequence>
<reference evidence="2" key="1">
    <citation type="submission" date="2021-03" db="EMBL/GenBank/DDBJ databases">
        <title>Draft genome sequence of rust myrtle Austropuccinia psidii MF-1, a brazilian biotype.</title>
        <authorList>
            <person name="Quecine M.C."/>
            <person name="Pachon D.M.R."/>
            <person name="Bonatelli M.L."/>
            <person name="Correr F.H."/>
            <person name="Franceschini L.M."/>
            <person name="Leite T.F."/>
            <person name="Margarido G.R.A."/>
            <person name="Almeida C.A."/>
            <person name="Ferrarezi J.A."/>
            <person name="Labate C.A."/>
        </authorList>
    </citation>
    <scope>NUCLEOTIDE SEQUENCE</scope>
    <source>
        <strain evidence="2">MF-1</strain>
    </source>
</reference>
<evidence type="ECO:0000313" key="3">
    <source>
        <dbReference type="Proteomes" id="UP000765509"/>
    </source>
</evidence>
<proteinExistence type="predicted"/>
<gene>
    <name evidence="2" type="ORF">O181_128082</name>
</gene>
<evidence type="ECO:0000256" key="1">
    <source>
        <dbReference type="SAM" id="MobiDB-lite"/>
    </source>
</evidence>
<organism evidence="2 3">
    <name type="scientific">Austropuccinia psidii MF-1</name>
    <dbReference type="NCBI Taxonomy" id="1389203"/>
    <lineage>
        <taxon>Eukaryota</taxon>
        <taxon>Fungi</taxon>
        <taxon>Dikarya</taxon>
        <taxon>Basidiomycota</taxon>
        <taxon>Pucciniomycotina</taxon>
        <taxon>Pucciniomycetes</taxon>
        <taxon>Pucciniales</taxon>
        <taxon>Sphaerophragmiaceae</taxon>
        <taxon>Austropuccinia</taxon>
    </lineage>
</organism>
<keyword evidence="3" id="KW-1185">Reference proteome</keyword>
<feature type="region of interest" description="Disordered" evidence="1">
    <location>
        <begin position="118"/>
        <end position="140"/>
    </location>
</feature>
<name>A0A9Q3QA47_9BASI</name>
<protein>
    <submittedName>
        <fullName evidence="2">Uncharacterized protein</fullName>
    </submittedName>
</protein>
<comment type="caution">
    <text evidence="2">The sequence shown here is derived from an EMBL/GenBank/DDBJ whole genome shotgun (WGS) entry which is preliminary data.</text>
</comment>
<accession>A0A9Q3QA47</accession>
<dbReference type="Proteomes" id="UP000765509">
    <property type="component" value="Unassembled WGS sequence"/>
</dbReference>
<dbReference type="EMBL" id="AVOT02130302">
    <property type="protein sequence ID" value="MBW0588367.1"/>
    <property type="molecule type" value="Genomic_DNA"/>
</dbReference>